<organism evidence="2 3">
    <name type="scientific">Babesia ovis</name>
    <dbReference type="NCBI Taxonomy" id="5869"/>
    <lineage>
        <taxon>Eukaryota</taxon>
        <taxon>Sar</taxon>
        <taxon>Alveolata</taxon>
        <taxon>Apicomplexa</taxon>
        <taxon>Aconoidasida</taxon>
        <taxon>Piroplasmida</taxon>
        <taxon>Babesiidae</taxon>
        <taxon>Babesia</taxon>
    </lineage>
</organism>
<proteinExistence type="predicted"/>
<dbReference type="InterPro" id="IPR043519">
    <property type="entry name" value="NT_sf"/>
</dbReference>
<evidence type="ECO:0000256" key="1">
    <source>
        <dbReference type="SAM" id="MobiDB-lite"/>
    </source>
</evidence>
<gene>
    <name evidence="2" type="ORF">BaOVIS_009260</name>
</gene>
<dbReference type="SUPFAM" id="SSF81301">
    <property type="entry name" value="Nucleotidyltransferase"/>
    <property type="match status" value="1"/>
</dbReference>
<dbReference type="EMBL" id="BLIY01000006">
    <property type="protein sequence ID" value="GFE53522.1"/>
    <property type="molecule type" value="Genomic_DNA"/>
</dbReference>
<evidence type="ECO:0000313" key="3">
    <source>
        <dbReference type="Proteomes" id="UP001057455"/>
    </source>
</evidence>
<reference evidence="2" key="1">
    <citation type="submission" date="2019-12" db="EMBL/GenBank/DDBJ databases">
        <title>Genome sequence of Babesia ovis.</title>
        <authorList>
            <person name="Yamagishi J."/>
            <person name="Sevinc F."/>
            <person name="Xuan X."/>
        </authorList>
    </citation>
    <scope>NUCLEOTIDE SEQUENCE</scope>
    <source>
        <strain evidence="2">Selcuk</strain>
    </source>
</reference>
<dbReference type="Proteomes" id="UP001057455">
    <property type="component" value="Unassembled WGS sequence"/>
</dbReference>
<dbReference type="Pfam" id="PF02410">
    <property type="entry name" value="RsfS"/>
    <property type="match status" value="1"/>
</dbReference>
<dbReference type="OrthoDB" id="21330at2759"/>
<keyword evidence="3" id="KW-1185">Reference proteome</keyword>
<comment type="caution">
    <text evidence="2">The sequence shown here is derived from an EMBL/GenBank/DDBJ whole genome shotgun (WGS) entry which is preliminary data.</text>
</comment>
<dbReference type="AlphaFoldDB" id="A0A9W5TBQ2"/>
<name>A0A9W5TBQ2_BABOV</name>
<feature type="region of interest" description="Disordered" evidence="1">
    <location>
        <begin position="62"/>
        <end position="84"/>
    </location>
</feature>
<accession>A0A9W5TBQ2</accession>
<sequence>MFRYLRLSLPRHRIWAGRHIDLTISPSYRRHFTTDDTDERFRHVNAALPRKVCNHDEPLIVASPKSESEEPPSSESSTKLDPDTLRSIPLETIEDALFKFVPEDIKSSSLEDGPLTPGQAFYLENRDILLDRLRRRYFEETTGSSSAPSDTEIESLLPLLMEEEKFGSYDPNPVVSPGKHHLWDYDTTNVSSTRRTIHLSKGQMPTLQQIVDILEQERIMNVSVVDMDSCNRRDQAMYCIVGTGTTRAHCRRVGRLIYRAIVDLEVPFVSETSYCCHSRSDEWIVARLGPLCVHLMVKEVRQKQR</sequence>
<evidence type="ECO:0000313" key="2">
    <source>
        <dbReference type="EMBL" id="GFE53522.1"/>
    </source>
</evidence>
<protein>
    <submittedName>
        <fullName evidence="2">Oligomerization domain, putative</fullName>
    </submittedName>
</protein>
<dbReference type="Gene3D" id="3.30.460.10">
    <property type="entry name" value="Beta Polymerase, domain 2"/>
    <property type="match status" value="1"/>
</dbReference>